<sequence>MNGRLRANLDEQGRRRALIEVGVGYLLILAVLWTPRPWQRYLYWLPVLWIAGTTALSFDNVAALGLRTANLLRSFWIAGVAACLSAITVAVAAHLHTLHAQASVVWFAKSYIGYAIWAFVQQFLMMDFFLPRFLRLSTRPAYAVLTAAGVFALAHLPNPVLTVLTLVWGLVGCWHFLRYRNLYPLALSHAILGITIAVCVPGYVTHNMRVGLGYLRYRQPGIPHRHRADPRNAM</sequence>
<dbReference type="OrthoDB" id="116805at2"/>
<evidence type="ECO:0000256" key="1">
    <source>
        <dbReference type="SAM" id="Phobius"/>
    </source>
</evidence>
<dbReference type="RefSeq" id="WP_128911900.1">
    <property type="nucleotide sequence ID" value="NZ_RDSM01000001.1"/>
</dbReference>
<reference evidence="3 4" key="1">
    <citation type="submission" date="2018-11" db="EMBL/GenBank/DDBJ databases">
        <authorList>
            <person name="Mardanov A.V."/>
            <person name="Ravin N.V."/>
            <person name="Dedysh S.N."/>
        </authorList>
    </citation>
    <scope>NUCLEOTIDE SEQUENCE [LARGE SCALE GENOMIC DNA]</scope>
    <source>
        <strain evidence="3 4">AF10</strain>
    </source>
</reference>
<feature type="transmembrane region" description="Helical" evidence="1">
    <location>
        <begin position="17"/>
        <end position="35"/>
    </location>
</feature>
<feature type="domain" description="CAAX prenyl protease 2/Lysostaphin resistance protein A-like" evidence="2">
    <location>
        <begin position="116"/>
        <end position="192"/>
    </location>
</feature>
<dbReference type="AlphaFoldDB" id="A0A4Q0T6Q0"/>
<organism evidence="3 4">
    <name type="scientific">Granulicella sibirica</name>
    <dbReference type="NCBI Taxonomy" id="2479048"/>
    <lineage>
        <taxon>Bacteria</taxon>
        <taxon>Pseudomonadati</taxon>
        <taxon>Acidobacteriota</taxon>
        <taxon>Terriglobia</taxon>
        <taxon>Terriglobales</taxon>
        <taxon>Acidobacteriaceae</taxon>
        <taxon>Granulicella</taxon>
    </lineage>
</organism>
<name>A0A4Q0T6Q0_9BACT</name>
<protein>
    <recommendedName>
        <fullName evidence="2">CAAX prenyl protease 2/Lysostaphin resistance protein A-like domain-containing protein</fullName>
    </recommendedName>
</protein>
<dbReference type="EMBL" id="RDSM01000001">
    <property type="protein sequence ID" value="RXH57788.1"/>
    <property type="molecule type" value="Genomic_DNA"/>
</dbReference>
<comment type="caution">
    <text evidence="3">The sequence shown here is derived from an EMBL/GenBank/DDBJ whole genome shotgun (WGS) entry which is preliminary data.</text>
</comment>
<dbReference type="Proteomes" id="UP000289437">
    <property type="component" value="Unassembled WGS sequence"/>
</dbReference>
<feature type="transmembrane region" description="Helical" evidence="1">
    <location>
        <begin position="142"/>
        <end position="170"/>
    </location>
</feature>
<keyword evidence="1" id="KW-0812">Transmembrane</keyword>
<evidence type="ECO:0000313" key="4">
    <source>
        <dbReference type="Proteomes" id="UP000289437"/>
    </source>
</evidence>
<feature type="transmembrane region" description="Helical" evidence="1">
    <location>
        <begin position="182"/>
        <end position="204"/>
    </location>
</feature>
<accession>A0A4Q0T6Q0</accession>
<feature type="transmembrane region" description="Helical" evidence="1">
    <location>
        <begin position="41"/>
        <end position="63"/>
    </location>
</feature>
<dbReference type="Pfam" id="PF02517">
    <property type="entry name" value="Rce1-like"/>
    <property type="match status" value="1"/>
</dbReference>
<feature type="transmembrane region" description="Helical" evidence="1">
    <location>
        <begin position="75"/>
        <end position="99"/>
    </location>
</feature>
<gene>
    <name evidence="3" type="ORF">GRAN_1098</name>
</gene>
<proteinExistence type="predicted"/>
<dbReference type="InterPro" id="IPR003675">
    <property type="entry name" value="Rce1/LyrA-like_dom"/>
</dbReference>
<dbReference type="GO" id="GO:0004175">
    <property type="term" value="F:endopeptidase activity"/>
    <property type="evidence" value="ECO:0007669"/>
    <property type="project" value="UniProtKB-ARBA"/>
</dbReference>
<keyword evidence="4" id="KW-1185">Reference proteome</keyword>
<dbReference type="GO" id="GO:0080120">
    <property type="term" value="P:CAAX-box protein maturation"/>
    <property type="evidence" value="ECO:0007669"/>
    <property type="project" value="UniProtKB-ARBA"/>
</dbReference>
<keyword evidence="1" id="KW-1133">Transmembrane helix</keyword>
<evidence type="ECO:0000313" key="3">
    <source>
        <dbReference type="EMBL" id="RXH57788.1"/>
    </source>
</evidence>
<evidence type="ECO:0000259" key="2">
    <source>
        <dbReference type="Pfam" id="PF02517"/>
    </source>
</evidence>
<keyword evidence="1" id="KW-0472">Membrane</keyword>
<reference evidence="4" key="2">
    <citation type="submission" date="2019-02" db="EMBL/GenBank/DDBJ databases">
        <title>Granulicella sibirica sp. nov., a psychrotolerant acidobacterium isolated from an organic soil layer in forested tundra, West Siberia.</title>
        <authorList>
            <person name="Oshkin I.Y."/>
            <person name="Kulichevskaya I.S."/>
            <person name="Rijpstra W.I.C."/>
            <person name="Sinninghe Damste J.S."/>
            <person name="Rakitin A.L."/>
            <person name="Ravin N.V."/>
            <person name="Dedysh S.N."/>
        </authorList>
    </citation>
    <scope>NUCLEOTIDE SEQUENCE [LARGE SCALE GENOMIC DNA]</scope>
    <source>
        <strain evidence="4">AF10</strain>
    </source>
</reference>